<dbReference type="Gene3D" id="3.30.450.20">
    <property type="entry name" value="PAS domain"/>
    <property type="match status" value="2"/>
</dbReference>
<dbReference type="Pfam" id="PF13426">
    <property type="entry name" value="PAS_9"/>
    <property type="match status" value="1"/>
</dbReference>
<dbReference type="GO" id="GO:0006355">
    <property type="term" value="P:regulation of DNA-templated transcription"/>
    <property type="evidence" value="ECO:0007669"/>
    <property type="project" value="InterPro"/>
</dbReference>
<dbReference type="RefSeq" id="WP_189607761.1">
    <property type="nucleotide sequence ID" value="NZ_BMXR01000003.1"/>
</dbReference>
<dbReference type="PANTHER" id="PTHR44757">
    <property type="entry name" value="DIGUANYLATE CYCLASE DGCP"/>
    <property type="match status" value="1"/>
</dbReference>
<reference evidence="5" key="2">
    <citation type="submission" date="2020-09" db="EMBL/GenBank/DDBJ databases">
        <authorList>
            <person name="Sun Q."/>
            <person name="Kim S."/>
        </authorList>
    </citation>
    <scope>NUCLEOTIDE SEQUENCE</scope>
    <source>
        <strain evidence="5">KCTC 22169</strain>
    </source>
</reference>
<evidence type="ECO:0000259" key="4">
    <source>
        <dbReference type="PROSITE" id="PS50887"/>
    </source>
</evidence>
<organism evidence="5 6">
    <name type="scientific">Saccharospirillum salsuginis</name>
    <dbReference type="NCBI Taxonomy" id="418750"/>
    <lineage>
        <taxon>Bacteria</taxon>
        <taxon>Pseudomonadati</taxon>
        <taxon>Pseudomonadota</taxon>
        <taxon>Gammaproteobacteria</taxon>
        <taxon>Oceanospirillales</taxon>
        <taxon>Saccharospirillaceae</taxon>
        <taxon>Saccharospirillum</taxon>
    </lineage>
</organism>
<dbReference type="PANTHER" id="PTHR44757:SF2">
    <property type="entry name" value="BIOFILM ARCHITECTURE MAINTENANCE PROTEIN MBAA"/>
    <property type="match status" value="1"/>
</dbReference>
<dbReference type="InterPro" id="IPR029787">
    <property type="entry name" value="Nucleotide_cyclase"/>
</dbReference>
<keyword evidence="6" id="KW-1185">Reference proteome</keyword>
<name>A0A918K6E1_9GAMM</name>
<dbReference type="InterPro" id="IPR052155">
    <property type="entry name" value="Biofilm_reg_signaling"/>
</dbReference>
<dbReference type="InterPro" id="IPR000700">
    <property type="entry name" value="PAS-assoc_C"/>
</dbReference>
<dbReference type="AlphaFoldDB" id="A0A918K6E1"/>
<dbReference type="InterPro" id="IPR000014">
    <property type="entry name" value="PAS"/>
</dbReference>
<dbReference type="SMART" id="SM00267">
    <property type="entry name" value="GGDEF"/>
    <property type="match status" value="1"/>
</dbReference>
<dbReference type="SMART" id="SM00052">
    <property type="entry name" value="EAL"/>
    <property type="match status" value="1"/>
</dbReference>
<proteinExistence type="predicted"/>
<dbReference type="InterPro" id="IPR001633">
    <property type="entry name" value="EAL_dom"/>
</dbReference>
<feature type="domain" description="GGDEF" evidence="4">
    <location>
        <begin position="479"/>
        <end position="617"/>
    </location>
</feature>
<evidence type="ECO:0000313" key="6">
    <source>
        <dbReference type="Proteomes" id="UP000626148"/>
    </source>
</evidence>
<dbReference type="InterPro" id="IPR043128">
    <property type="entry name" value="Rev_trsase/Diguanyl_cyclase"/>
</dbReference>
<evidence type="ECO:0000313" key="5">
    <source>
        <dbReference type="EMBL" id="GGX48003.1"/>
    </source>
</evidence>
<evidence type="ECO:0000259" key="1">
    <source>
        <dbReference type="PROSITE" id="PS50112"/>
    </source>
</evidence>
<comment type="caution">
    <text evidence="5">The sequence shown here is derived from an EMBL/GenBank/DDBJ whole genome shotgun (WGS) entry which is preliminary data.</text>
</comment>
<dbReference type="CDD" id="cd00130">
    <property type="entry name" value="PAS"/>
    <property type="match status" value="2"/>
</dbReference>
<dbReference type="Pfam" id="PF00990">
    <property type="entry name" value="GGDEF"/>
    <property type="match status" value="1"/>
</dbReference>
<dbReference type="InterPro" id="IPR035965">
    <property type="entry name" value="PAS-like_dom_sf"/>
</dbReference>
<dbReference type="PROSITE" id="PS50883">
    <property type="entry name" value="EAL"/>
    <property type="match status" value="1"/>
</dbReference>
<accession>A0A918K6E1</accession>
<dbReference type="PROSITE" id="PS50887">
    <property type="entry name" value="GGDEF"/>
    <property type="match status" value="1"/>
</dbReference>
<dbReference type="SMART" id="SM00091">
    <property type="entry name" value="PAS"/>
    <property type="match status" value="2"/>
</dbReference>
<dbReference type="NCBIfam" id="TIGR00229">
    <property type="entry name" value="sensory_box"/>
    <property type="match status" value="2"/>
</dbReference>
<feature type="domain" description="PAC" evidence="2">
    <location>
        <begin position="266"/>
        <end position="318"/>
    </location>
</feature>
<gene>
    <name evidence="5" type="ORF">GCM10007392_13600</name>
</gene>
<dbReference type="Pfam" id="PF00563">
    <property type="entry name" value="EAL"/>
    <property type="match status" value="1"/>
</dbReference>
<dbReference type="Gene3D" id="3.20.20.450">
    <property type="entry name" value="EAL domain"/>
    <property type="match status" value="1"/>
</dbReference>
<dbReference type="Pfam" id="PF00989">
    <property type="entry name" value="PAS"/>
    <property type="match status" value="1"/>
</dbReference>
<dbReference type="InterPro" id="IPR013767">
    <property type="entry name" value="PAS_fold"/>
</dbReference>
<dbReference type="SUPFAM" id="SSF55073">
    <property type="entry name" value="Nucleotide cyclase"/>
    <property type="match status" value="1"/>
</dbReference>
<dbReference type="CDD" id="cd01949">
    <property type="entry name" value="GGDEF"/>
    <property type="match status" value="1"/>
</dbReference>
<dbReference type="CDD" id="cd01948">
    <property type="entry name" value="EAL"/>
    <property type="match status" value="1"/>
</dbReference>
<dbReference type="InterPro" id="IPR035919">
    <property type="entry name" value="EAL_sf"/>
</dbReference>
<dbReference type="Proteomes" id="UP000626148">
    <property type="component" value="Unassembled WGS sequence"/>
</dbReference>
<feature type="domain" description="PAS" evidence="1">
    <location>
        <begin position="319"/>
        <end position="360"/>
    </location>
</feature>
<feature type="domain" description="PAS" evidence="1">
    <location>
        <begin position="191"/>
        <end position="228"/>
    </location>
</feature>
<feature type="domain" description="EAL" evidence="3">
    <location>
        <begin position="626"/>
        <end position="878"/>
    </location>
</feature>
<sequence length="879" mass="101152">MSKPENVTIGTAKLLLDNSYRLLHLGDSGDVLSDHDLETGADLRRQWRGFDRWLERYHRDPGDRNNFSDCVPGTLASLTRLGRQQQLLHVWRQLDVLKSSLALVRFNALIFDRDRRLVFSNQAAEDFRKNLAFDSWRPLLPDEFDERFDAWLAGPQVAELEKEARGQYLRWEISNDPSHHYLVMVCHPMLDRENYRRILEYSVDGIYQTSRDGELIYANHSLAQLFGYDSPMEMKNEVSEVSRDIYSYAEDRRRFVDQLRRDQEVVGFECEMRRKDGTPVWVRQNARSVNDGDGQMEHIIGTVADVTAFKHSEMARLKAEKDYQRLFESAQAGLFQSTGQGRFLRVNRMLAGLLGFDTPEACVDFYQDLGRDLYVDGQLRERLLSRLQLQKKIAHARVQFKRRNGDHIWGLLNAQIVRSPDSDREIIEGSILDITEQVAAENEIRYLAEHDALTGLPNRSRFQTHLEDIYQHWIGHHFHDFIVIFLDLDHFKDINDTLGHLVGDALLNDIAQRLQQPLNAVYQTFRLGGDEFAIVIDGDLSDTDLNTFCIQVCQRVSREFVHQDNHLKVTASLGVVRSTQLDLDNPETMLEDIMRAADLALYSCKRSGRAGYRLYEEAMRVRLQSEKALEKQLAEALERDELTLYFQPVFDTRQTRIIGAEALIRWPTETGMISPGQFIPLAERCGLIADVDAWVIRRVTDSCERLAEHYPHLKLSFNLSAHHFNYDTFDQLLAPVQDRVRLWGANMAVELTERVMFENTDKVISSLNELRRHGVTISLDDFGTGYSSLSYLTQFPVDKIKIDQSFIRDMLNNTTAMAVVQAAAEIGRTLKLAINAEGIETAEQLAFVQGLNINEVQGFYLGRPMPMEDFMALLESDSD</sequence>
<dbReference type="PROSITE" id="PS50112">
    <property type="entry name" value="PAS"/>
    <property type="match status" value="2"/>
</dbReference>
<dbReference type="EMBL" id="BMXR01000003">
    <property type="protein sequence ID" value="GGX48003.1"/>
    <property type="molecule type" value="Genomic_DNA"/>
</dbReference>
<protein>
    <recommendedName>
        <fullName evidence="7">PAS domain S-box-containing protein/diguanylate cyclase (GGDEF) domain-containing protein</fullName>
    </recommendedName>
</protein>
<dbReference type="SUPFAM" id="SSF55785">
    <property type="entry name" value="PYP-like sensor domain (PAS domain)"/>
    <property type="match status" value="2"/>
</dbReference>
<dbReference type="InterPro" id="IPR000160">
    <property type="entry name" value="GGDEF_dom"/>
</dbReference>
<dbReference type="PROSITE" id="PS50113">
    <property type="entry name" value="PAC"/>
    <property type="match status" value="2"/>
</dbReference>
<dbReference type="NCBIfam" id="TIGR00254">
    <property type="entry name" value="GGDEF"/>
    <property type="match status" value="1"/>
</dbReference>
<evidence type="ECO:0008006" key="7">
    <source>
        <dbReference type="Google" id="ProtNLM"/>
    </source>
</evidence>
<evidence type="ECO:0000259" key="2">
    <source>
        <dbReference type="PROSITE" id="PS50113"/>
    </source>
</evidence>
<dbReference type="InterPro" id="IPR001610">
    <property type="entry name" value="PAC"/>
</dbReference>
<feature type="domain" description="PAC" evidence="2">
    <location>
        <begin position="394"/>
        <end position="446"/>
    </location>
</feature>
<dbReference type="SUPFAM" id="SSF141868">
    <property type="entry name" value="EAL domain-like"/>
    <property type="match status" value="1"/>
</dbReference>
<dbReference type="Gene3D" id="3.30.70.270">
    <property type="match status" value="1"/>
</dbReference>
<reference evidence="5" key="1">
    <citation type="journal article" date="2014" name="Int. J. Syst. Evol. Microbiol.">
        <title>Complete genome sequence of Corynebacterium casei LMG S-19264T (=DSM 44701T), isolated from a smear-ripened cheese.</title>
        <authorList>
            <consortium name="US DOE Joint Genome Institute (JGI-PGF)"/>
            <person name="Walter F."/>
            <person name="Albersmeier A."/>
            <person name="Kalinowski J."/>
            <person name="Ruckert C."/>
        </authorList>
    </citation>
    <scope>NUCLEOTIDE SEQUENCE</scope>
    <source>
        <strain evidence="5">KCTC 22169</strain>
    </source>
</reference>
<evidence type="ECO:0000259" key="3">
    <source>
        <dbReference type="PROSITE" id="PS50883"/>
    </source>
</evidence>
<dbReference type="SMART" id="SM00086">
    <property type="entry name" value="PAC"/>
    <property type="match status" value="2"/>
</dbReference>